<dbReference type="EMBL" id="AMZH03016692">
    <property type="protein sequence ID" value="RRT44101.1"/>
    <property type="molecule type" value="Genomic_DNA"/>
</dbReference>
<comment type="caution">
    <text evidence="1">The sequence shown here is derived from an EMBL/GenBank/DDBJ whole genome shotgun (WGS) entry which is preliminary data.</text>
</comment>
<sequence>MEKALHKVDSGFIMQLQQLYMKELTKIEDPNLLQLLAKISEASYQKVYPLPGCTTIDALIAVIPCTSVLVLLDFVKVFILETNTSTARIGAILIQD</sequence>
<protein>
    <submittedName>
        <fullName evidence="1">Uncharacterized protein</fullName>
    </submittedName>
</protein>
<accession>A0A426XXR9</accession>
<evidence type="ECO:0000313" key="2">
    <source>
        <dbReference type="Proteomes" id="UP000287651"/>
    </source>
</evidence>
<name>A0A426XXR9_ENSVE</name>
<dbReference type="AlphaFoldDB" id="A0A426XXR9"/>
<gene>
    <name evidence="1" type="ORF">B296_00050759</name>
</gene>
<evidence type="ECO:0000313" key="1">
    <source>
        <dbReference type="EMBL" id="RRT44101.1"/>
    </source>
</evidence>
<proteinExistence type="predicted"/>
<reference evidence="1 2" key="1">
    <citation type="journal article" date="2014" name="Agronomy (Basel)">
        <title>A Draft Genome Sequence for Ensete ventricosum, the Drought-Tolerant Tree Against Hunger.</title>
        <authorList>
            <person name="Harrison J."/>
            <person name="Moore K.A."/>
            <person name="Paszkiewicz K."/>
            <person name="Jones T."/>
            <person name="Grant M."/>
            <person name="Ambacheew D."/>
            <person name="Muzemil S."/>
            <person name="Studholme D.J."/>
        </authorList>
    </citation>
    <scope>NUCLEOTIDE SEQUENCE [LARGE SCALE GENOMIC DNA]</scope>
</reference>
<organism evidence="1 2">
    <name type="scientific">Ensete ventricosum</name>
    <name type="common">Abyssinian banana</name>
    <name type="synonym">Musa ensete</name>
    <dbReference type="NCBI Taxonomy" id="4639"/>
    <lineage>
        <taxon>Eukaryota</taxon>
        <taxon>Viridiplantae</taxon>
        <taxon>Streptophyta</taxon>
        <taxon>Embryophyta</taxon>
        <taxon>Tracheophyta</taxon>
        <taxon>Spermatophyta</taxon>
        <taxon>Magnoliopsida</taxon>
        <taxon>Liliopsida</taxon>
        <taxon>Zingiberales</taxon>
        <taxon>Musaceae</taxon>
        <taxon>Ensete</taxon>
    </lineage>
</organism>
<dbReference type="Proteomes" id="UP000287651">
    <property type="component" value="Unassembled WGS sequence"/>
</dbReference>